<sequence>MKPSTHRNISILLAAALLAMAAYIEWTRRHDINHNVLTHITETTQHNLDVASLESSKNMYKQEEIARLQTINSDVVGIIDIPNTRIQYPVLQGKDNDYYLKKNINKDNDSKGAIFMDYENDIKHSDNLIIYGHNMLNGTMFSDLANYKDKTYMKANRDIYLYVDDQQILYQVIGAMILNLHTENKVFNFNRYVTFDDTYGAKDYFRDIKKEAMHLIVDDVDNDAQFLTLSTCSYETENARFVVFAVKV</sequence>
<evidence type="ECO:0000256" key="1">
    <source>
        <dbReference type="ARBA" id="ARBA00022801"/>
    </source>
</evidence>
<evidence type="ECO:0000313" key="2">
    <source>
        <dbReference type="EMBL" id="WBW49368.1"/>
    </source>
</evidence>
<keyword evidence="3" id="KW-1185">Reference proteome</keyword>
<dbReference type="Pfam" id="PF04203">
    <property type="entry name" value="Sortase"/>
    <property type="match status" value="1"/>
</dbReference>
<evidence type="ECO:0000313" key="3">
    <source>
        <dbReference type="Proteomes" id="UP001210339"/>
    </source>
</evidence>
<gene>
    <name evidence="2" type="primary">srtB</name>
    <name evidence="2" type="ORF">O6R05_04990</name>
</gene>
<dbReference type="Gene3D" id="2.40.260.10">
    <property type="entry name" value="Sortase"/>
    <property type="match status" value="1"/>
</dbReference>
<name>A0ABY7QRE9_9FIRM</name>
<dbReference type="InterPro" id="IPR023365">
    <property type="entry name" value="Sortase_dom-sf"/>
</dbReference>
<keyword evidence="1 2" id="KW-0378">Hydrolase</keyword>
<accession>A0ABY7QRE9</accession>
<dbReference type="EC" id="3.4.22.71" evidence="2"/>
<dbReference type="CDD" id="cd05826">
    <property type="entry name" value="Sortase_B"/>
    <property type="match status" value="1"/>
</dbReference>
<dbReference type="NCBIfam" id="TIGR03064">
    <property type="entry name" value="sortase_srtB"/>
    <property type="match status" value="1"/>
</dbReference>
<dbReference type="InterPro" id="IPR009835">
    <property type="entry name" value="SrtB"/>
</dbReference>
<reference evidence="2 3" key="1">
    <citation type="submission" date="2023-01" db="EMBL/GenBank/DDBJ databases">
        <authorList>
            <person name="Lee S.H."/>
            <person name="Jung H.S."/>
            <person name="Yun J.U."/>
        </authorList>
    </citation>
    <scope>NUCLEOTIDE SEQUENCE [LARGE SCALE GENOMIC DNA]</scope>
    <source>
        <strain evidence="2 3">CBA3646</strain>
    </source>
</reference>
<dbReference type="InterPro" id="IPR005754">
    <property type="entry name" value="Sortase"/>
</dbReference>
<dbReference type="SUPFAM" id="SSF63817">
    <property type="entry name" value="Sortase"/>
    <property type="match status" value="1"/>
</dbReference>
<dbReference type="GO" id="GO:0016787">
    <property type="term" value="F:hydrolase activity"/>
    <property type="evidence" value="ECO:0007669"/>
    <property type="project" value="UniProtKB-KW"/>
</dbReference>
<organism evidence="2 3">
    <name type="scientific">Peptoniphilus equinus</name>
    <dbReference type="NCBI Taxonomy" id="3016343"/>
    <lineage>
        <taxon>Bacteria</taxon>
        <taxon>Bacillati</taxon>
        <taxon>Bacillota</taxon>
        <taxon>Tissierellia</taxon>
        <taxon>Tissierellales</taxon>
        <taxon>Peptoniphilaceae</taxon>
        <taxon>Peptoniphilus</taxon>
    </lineage>
</organism>
<dbReference type="RefSeq" id="WP_271190900.1">
    <property type="nucleotide sequence ID" value="NZ_CP115667.1"/>
</dbReference>
<dbReference type="Proteomes" id="UP001210339">
    <property type="component" value="Chromosome"/>
</dbReference>
<dbReference type="EMBL" id="CP115667">
    <property type="protein sequence ID" value="WBW49368.1"/>
    <property type="molecule type" value="Genomic_DNA"/>
</dbReference>
<protein>
    <submittedName>
        <fullName evidence="2">Class B sortase</fullName>
        <ecNumber evidence="2">3.4.22.71</ecNumber>
    </submittedName>
</protein>
<proteinExistence type="predicted"/>